<accession>A0A914X8H6</accession>
<feature type="region of interest" description="Disordered" evidence="1">
    <location>
        <begin position="1"/>
        <end position="33"/>
    </location>
</feature>
<organism evidence="3 4">
    <name type="scientific">Plectus sambesii</name>
    <dbReference type="NCBI Taxonomy" id="2011161"/>
    <lineage>
        <taxon>Eukaryota</taxon>
        <taxon>Metazoa</taxon>
        <taxon>Ecdysozoa</taxon>
        <taxon>Nematoda</taxon>
        <taxon>Chromadorea</taxon>
        <taxon>Plectida</taxon>
        <taxon>Plectina</taxon>
        <taxon>Plectoidea</taxon>
        <taxon>Plectidae</taxon>
        <taxon>Plectus</taxon>
    </lineage>
</organism>
<keyword evidence="3" id="KW-1185">Reference proteome</keyword>
<feature type="transmembrane region" description="Helical" evidence="2">
    <location>
        <begin position="41"/>
        <end position="70"/>
    </location>
</feature>
<dbReference type="Proteomes" id="UP000887566">
    <property type="component" value="Unplaced"/>
</dbReference>
<evidence type="ECO:0000313" key="4">
    <source>
        <dbReference type="WBParaSite" id="PSAMB.scaffold699size43517.g8022.t1"/>
    </source>
</evidence>
<keyword evidence="2" id="KW-0812">Transmembrane</keyword>
<dbReference type="WBParaSite" id="PSAMB.scaffold699size43517.g8022.t1">
    <property type="protein sequence ID" value="PSAMB.scaffold699size43517.g8022.t1"/>
    <property type="gene ID" value="PSAMB.scaffold699size43517.g8022"/>
</dbReference>
<dbReference type="GO" id="GO:0012505">
    <property type="term" value="C:endomembrane system"/>
    <property type="evidence" value="ECO:0007669"/>
    <property type="project" value="TreeGrafter"/>
</dbReference>
<dbReference type="SUPFAM" id="SSF63829">
    <property type="entry name" value="Calcium-dependent phosphotriesterase"/>
    <property type="match status" value="1"/>
</dbReference>
<dbReference type="GO" id="GO:0016787">
    <property type="term" value="F:hydrolase activity"/>
    <property type="evidence" value="ECO:0007669"/>
    <property type="project" value="TreeGrafter"/>
</dbReference>
<proteinExistence type="predicted"/>
<dbReference type="Gene3D" id="2.120.10.30">
    <property type="entry name" value="TolB, C-terminal domain"/>
    <property type="match status" value="2"/>
</dbReference>
<dbReference type="InterPro" id="IPR011042">
    <property type="entry name" value="6-blade_b-propeller_TolB-like"/>
</dbReference>
<protein>
    <submittedName>
        <fullName evidence="4">Adipocyte plasma membrane-associated protein</fullName>
    </submittedName>
</protein>
<feature type="compositionally biased region" description="Basic and acidic residues" evidence="1">
    <location>
        <begin position="1"/>
        <end position="29"/>
    </location>
</feature>
<evidence type="ECO:0000256" key="2">
    <source>
        <dbReference type="SAM" id="Phobius"/>
    </source>
</evidence>
<dbReference type="PANTHER" id="PTHR10426">
    <property type="entry name" value="STRICTOSIDINE SYNTHASE-RELATED"/>
    <property type="match status" value="1"/>
</dbReference>
<sequence length="386" mass="43128">MLRQRKVESNDHAEPADDHGTSNTRESRPRTRRTARSSNRLLNCLWSGFLCFLTIVALLCAFLLTFYALIDGPINAVYFSLPDPPAWNGPLEQNDLLTKTERLFDKRIQGPESQALRNGKLYTSTMDGQILELDPDTQAILREFRLRDKPSITCNGSYDSFPVCGRPLGIRFAKDEDTTLIVIDAYFGIYEVDISTGSSSLLLPTGSRVSDGPPLNYPNDFDVTDDGVIIFSESSTKWDDRRHLYSVLENSGDGRYYLHGAKRGTFDVFADNIPGYPDNIRLARNGSLWVPIAAVRTADDNLLAQMPKLRTLLTKLIPVTSLPWFFEKITAPYGLVLLLNQKGEVEASLHDVAGTTVPYTTQVTEAEDGQLYLGSDAGYFIGRLKR</sequence>
<keyword evidence="2" id="KW-1133">Transmembrane helix</keyword>
<evidence type="ECO:0000256" key="1">
    <source>
        <dbReference type="SAM" id="MobiDB-lite"/>
    </source>
</evidence>
<keyword evidence="2" id="KW-0472">Membrane</keyword>
<name>A0A914X8H6_9BILA</name>
<evidence type="ECO:0000313" key="3">
    <source>
        <dbReference type="Proteomes" id="UP000887566"/>
    </source>
</evidence>
<dbReference type="PANTHER" id="PTHR10426:SF88">
    <property type="entry name" value="ADIPOCYTE PLASMA MEMBRANE-ASSOCIATED PROTEIN HEMOMUCIN-RELATED"/>
    <property type="match status" value="1"/>
</dbReference>
<dbReference type="AlphaFoldDB" id="A0A914X8H6"/>
<dbReference type="Pfam" id="PF20067">
    <property type="entry name" value="SSL_N"/>
    <property type="match status" value="1"/>
</dbReference>
<reference evidence="4" key="1">
    <citation type="submission" date="2022-11" db="UniProtKB">
        <authorList>
            <consortium name="WormBaseParasite"/>
        </authorList>
    </citation>
    <scope>IDENTIFICATION</scope>
</reference>